<protein>
    <recommendedName>
        <fullName evidence="4">EamA domain-containing protein</fullName>
    </recommendedName>
</protein>
<feature type="transmembrane region" description="Helical" evidence="1">
    <location>
        <begin position="244"/>
        <end position="265"/>
    </location>
</feature>
<feature type="transmembrane region" description="Helical" evidence="1">
    <location>
        <begin position="120"/>
        <end position="138"/>
    </location>
</feature>
<feature type="transmembrane region" description="Helical" evidence="1">
    <location>
        <begin position="277"/>
        <end position="295"/>
    </location>
</feature>
<dbReference type="SUPFAM" id="SSF103481">
    <property type="entry name" value="Multidrug resistance efflux transporter EmrE"/>
    <property type="match status" value="1"/>
</dbReference>
<keyword evidence="1" id="KW-0812">Transmembrane</keyword>
<feature type="transmembrane region" description="Helical" evidence="1">
    <location>
        <begin position="62"/>
        <end position="82"/>
    </location>
</feature>
<dbReference type="InterPro" id="IPR037185">
    <property type="entry name" value="EmrE-like"/>
</dbReference>
<dbReference type="Gene3D" id="1.10.3730.20">
    <property type="match status" value="1"/>
</dbReference>
<reference evidence="2 3" key="1">
    <citation type="submission" date="2019-02" db="EMBL/GenBank/DDBJ databases">
        <authorList>
            <person name="Goldberg S.R."/>
            <person name="Haltli B.A."/>
            <person name="Correa H."/>
            <person name="Russell K.G."/>
        </authorList>
    </citation>
    <scope>NUCLEOTIDE SEQUENCE [LARGE SCALE GENOMIC DNA]</scope>
    <source>
        <strain evidence="2 3">JCM 16186</strain>
    </source>
</reference>
<gene>
    <name evidence="2" type="ORF">E1163_21515</name>
</gene>
<evidence type="ECO:0000313" key="2">
    <source>
        <dbReference type="EMBL" id="MTI27550.1"/>
    </source>
</evidence>
<dbReference type="Proteomes" id="UP000798808">
    <property type="component" value="Unassembled WGS sequence"/>
</dbReference>
<name>A0ABW9RUS0_9BACT</name>
<accession>A0ABW9RUS0</accession>
<feature type="transmembrane region" description="Helical" evidence="1">
    <location>
        <begin position="211"/>
        <end position="232"/>
    </location>
</feature>
<sequence length="296" mass="32610">MLDILLCVLMNVGIFICFRLFSTFKMDTFQAIVFNYVTCVITGAVFMGDGSALGDITIDEPWVLIALALGGIFIGTFYLMAITTQKFSMTVSSISAKMSLIIPVLFSIFLLDIQSRPYTWLNYAGMVLALAAIFMSSYKEKKIEANKLKGLDLFLPLLVFIFGGLIDSSINYTNYYFLTERESAVFPMFIFASAGVIGIFLLISNRRKLSLISFGGGAVLGVVNYFSIYFLITSLSAFSNDGAIVYPLINVGIIIFAAGLSVAFFKERFSRLNQAGLVLAVLAIIFISYQEILAIL</sequence>
<feature type="transmembrane region" description="Helical" evidence="1">
    <location>
        <begin position="29"/>
        <end position="47"/>
    </location>
</feature>
<keyword evidence="3" id="KW-1185">Reference proteome</keyword>
<organism evidence="2 3">
    <name type="scientific">Fulvivirga kasyanovii</name>
    <dbReference type="NCBI Taxonomy" id="396812"/>
    <lineage>
        <taxon>Bacteria</taxon>
        <taxon>Pseudomonadati</taxon>
        <taxon>Bacteroidota</taxon>
        <taxon>Cytophagia</taxon>
        <taxon>Cytophagales</taxon>
        <taxon>Fulvivirgaceae</taxon>
        <taxon>Fulvivirga</taxon>
    </lineage>
</organism>
<evidence type="ECO:0000256" key="1">
    <source>
        <dbReference type="SAM" id="Phobius"/>
    </source>
</evidence>
<feature type="transmembrane region" description="Helical" evidence="1">
    <location>
        <begin position="150"/>
        <end position="172"/>
    </location>
</feature>
<keyword evidence="1" id="KW-1133">Transmembrane helix</keyword>
<evidence type="ECO:0000313" key="3">
    <source>
        <dbReference type="Proteomes" id="UP000798808"/>
    </source>
</evidence>
<keyword evidence="1" id="KW-0472">Membrane</keyword>
<proteinExistence type="predicted"/>
<dbReference type="EMBL" id="SMLW01000633">
    <property type="protein sequence ID" value="MTI27550.1"/>
    <property type="molecule type" value="Genomic_DNA"/>
</dbReference>
<comment type="caution">
    <text evidence="2">The sequence shown here is derived from an EMBL/GenBank/DDBJ whole genome shotgun (WGS) entry which is preliminary data.</text>
</comment>
<feature type="transmembrane region" description="Helical" evidence="1">
    <location>
        <begin position="6"/>
        <end position="22"/>
    </location>
</feature>
<feature type="transmembrane region" description="Helical" evidence="1">
    <location>
        <begin position="94"/>
        <end position="114"/>
    </location>
</feature>
<evidence type="ECO:0008006" key="4">
    <source>
        <dbReference type="Google" id="ProtNLM"/>
    </source>
</evidence>
<feature type="transmembrane region" description="Helical" evidence="1">
    <location>
        <begin position="184"/>
        <end position="204"/>
    </location>
</feature>